<comment type="caution">
    <text evidence="2">The sequence shown here is derived from an EMBL/GenBank/DDBJ whole genome shotgun (WGS) entry which is preliminary data.</text>
</comment>
<feature type="transmembrane region" description="Helical" evidence="1">
    <location>
        <begin position="52"/>
        <end position="77"/>
    </location>
</feature>
<dbReference type="RefSeq" id="WP_186955242.1">
    <property type="nucleotide sequence ID" value="NZ_JACOFX010000011.1"/>
</dbReference>
<dbReference type="PROSITE" id="PS51257">
    <property type="entry name" value="PROKAR_LIPOPROTEIN"/>
    <property type="match status" value="1"/>
</dbReference>
<accession>A0ABR6ZD94</accession>
<protein>
    <submittedName>
        <fullName evidence="2">Uncharacterized protein</fullName>
    </submittedName>
</protein>
<keyword evidence="1" id="KW-0812">Transmembrane</keyword>
<keyword evidence="1" id="KW-1133">Transmembrane helix</keyword>
<dbReference type="EMBL" id="JACOFX010000011">
    <property type="protein sequence ID" value="MBC3909724.1"/>
    <property type="molecule type" value="Genomic_DNA"/>
</dbReference>
<sequence>MQRLYSMFPAGRAGAGLLILRVVVALQLPAVSACCARPVLANWMEWLAQATAVLLCIGILTPLLAMLCAATAAFCLLNHGPQIQPLLPMFGLVIANAIAVGLLGPGAYSLDAKFFGRRLILVSDKDSATEPQ</sequence>
<feature type="transmembrane region" description="Helical" evidence="1">
    <location>
        <begin position="89"/>
        <end position="108"/>
    </location>
</feature>
<proteinExistence type="predicted"/>
<evidence type="ECO:0000313" key="2">
    <source>
        <dbReference type="EMBL" id="MBC3909724.1"/>
    </source>
</evidence>
<keyword evidence="1" id="KW-0472">Membrane</keyword>
<gene>
    <name evidence="2" type="ORF">H8L47_19335</name>
</gene>
<keyword evidence="3" id="KW-1185">Reference proteome</keyword>
<name>A0ABR6ZD94_9BURK</name>
<evidence type="ECO:0000313" key="3">
    <source>
        <dbReference type="Proteomes" id="UP000646911"/>
    </source>
</evidence>
<organism evidence="2 3">
    <name type="scientific">Undibacterium umbellatum</name>
    <dbReference type="NCBI Taxonomy" id="2762300"/>
    <lineage>
        <taxon>Bacteria</taxon>
        <taxon>Pseudomonadati</taxon>
        <taxon>Pseudomonadota</taxon>
        <taxon>Betaproteobacteria</taxon>
        <taxon>Burkholderiales</taxon>
        <taxon>Oxalobacteraceae</taxon>
        <taxon>Undibacterium</taxon>
    </lineage>
</organism>
<reference evidence="2 3" key="1">
    <citation type="submission" date="2020-08" db="EMBL/GenBank/DDBJ databases">
        <title>Novel species isolated from subtropical streams in China.</title>
        <authorList>
            <person name="Lu H."/>
        </authorList>
    </citation>
    <scope>NUCLEOTIDE SEQUENCE [LARGE SCALE GENOMIC DNA]</scope>
    <source>
        <strain evidence="2 3">NL8W</strain>
    </source>
</reference>
<evidence type="ECO:0000256" key="1">
    <source>
        <dbReference type="SAM" id="Phobius"/>
    </source>
</evidence>
<dbReference type="Proteomes" id="UP000646911">
    <property type="component" value="Unassembled WGS sequence"/>
</dbReference>